<dbReference type="SUPFAM" id="SSF52833">
    <property type="entry name" value="Thioredoxin-like"/>
    <property type="match status" value="1"/>
</dbReference>
<evidence type="ECO:0000256" key="4">
    <source>
        <dbReference type="ARBA" id="ARBA00047960"/>
    </source>
</evidence>
<dbReference type="SFLD" id="SFLDS00019">
    <property type="entry name" value="Glutathione_Transferase_(cytos"/>
    <property type="match status" value="1"/>
</dbReference>
<comment type="caution">
    <text evidence="6">The sequence shown here is derived from an EMBL/GenBank/DDBJ whole genome shotgun (WGS) entry which is preliminary data.</text>
</comment>
<evidence type="ECO:0000256" key="3">
    <source>
        <dbReference type="ARBA" id="ARBA00022679"/>
    </source>
</evidence>
<dbReference type="OrthoDB" id="2098326at2759"/>
<reference evidence="6 7" key="2">
    <citation type="journal article" date="2012" name="Open Biol.">
        <title>Characteristics of nucleosomes and linker DNA regions on the genome of the basidiomycete Mixia osmundae revealed by mono- and dinucleosome mapping.</title>
        <authorList>
            <person name="Nishida H."/>
            <person name="Kondo S."/>
            <person name="Matsumoto T."/>
            <person name="Suzuki Y."/>
            <person name="Yoshikawa H."/>
            <person name="Taylor T.D."/>
            <person name="Sugiyama J."/>
        </authorList>
    </citation>
    <scope>NUCLEOTIDE SEQUENCE [LARGE SCALE GENOMIC DNA]</scope>
    <source>
        <strain evidence="7">CBS 9802 / IAM 14324 / JCM 22182 / KY 12970</strain>
    </source>
</reference>
<dbReference type="CDD" id="cd03046">
    <property type="entry name" value="GST_N_GTT1_like"/>
    <property type="match status" value="1"/>
</dbReference>
<dbReference type="InParanoid" id="G7E6R8"/>
<dbReference type="EMBL" id="BABT02000153">
    <property type="protein sequence ID" value="GAA98528.1"/>
    <property type="molecule type" value="Genomic_DNA"/>
</dbReference>
<name>G7E6R8_MIXOS</name>
<keyword evidence="7" id="KW-1185">Reference proteome</keyword>
<dbReference type="STRING" id="764103.G7E6R8"/>
<accession>G7E6R8</accession>
<sequence>MSKVTVHHLNNSRSTRVLWLLEELGIPYDIVQHKRGNDLLAQDDLKAVHPMGKAPVITVDGATIAESGACIEYILARFGQDSPLRVDPASKEYADYIYWMHCAEGSVMSTFILNMMLGRVASSEVRKQIMDPRIKTALSHIEAQLARHDGKGLVKPGLTAADIQMSTIYETVESMGLLPSYPSIEAFYKSMHANPHYKEAESKGGPVDFKAFLKAKS</sequence>
<dbReference type="AlphaFoldDB" id="G7E6R8"/>
<evidence type="ECO:0000313" key="7">
    <source>
        <dbReference type="Proteomes" id="UP000009131"/>
    </source>
</evidence>
<organism evidence="6 7">
    <name type="scientific">Mixia osmundae (strain CBS 9802 / IAM 14324 / JCM 22182 / KY 12970)</name>
    <dbReference type="NCBI Taxonomy" id="764103"/>
    <lineage>
        <taxon>Eukaryota</taxon>
        <taxon>Fungi</taxon>
        <taxon>Dikarya</taxon>
        <taxon>Basidiomycota</taxon>
        <taxon>Pucciniomycotina</taxon>
        <taxon>Mixiomycetes</taxon>
        <taxon>Mixiales</taxon>
        <taxon>Mixiaceae</taxon>
        <taxon>Mixia</taxon>
    </lineage>
</organism>
<dbReference type="PANTHER" id="PTHR44051">
    <property type="entry name" value="GLUTATHIONE S-TRANSFERASE-RELATED"/>
    <property type="match status" value="1"/>
</dbReference>
<dbReference type="SFLD" id="SFLDG00358">
    <property type="entry name" value="Main_(cytGST)"/>
    <property type="match status" value="1"/>
</dbReference>
<keyword evidence="3" id="KW-0808">Transferase</keyword>
<dbReference type="GO" id="GO:0004364">
    <property type="term" value="F:glutathione transferase activity"/>
    <property type="evidence" value="ECO:0007669"/>
    <property type="project" value="UniProtKB-EC"/>
</dbReference>
<dbReference type="SUPFAM" id="SSF47616">
    <property type="entry name" value="GST C-terminal domain-like"/>
    <property type="match status" value="1"/>
</dbReference>
<evidence type="ECO:0000256" key="1">
    <source>
        <dbReference type="ARBA" id="ARBA00007409"/>
    </source>
</evidence>
<dbReference type="Pfam" id="PF14497">
    <property type="entry name" value="GST_C_3"/>
    <property type="match status" value="1"/>
</dbReference>
<dbReference type="eggNOG" id="KOG0867">
    <property type="taxonomic scope" value="Eukaryota"/>
</dbReference>
<dbReference type="HOGENOM" id="CLU_011226_15_5_1"/>
<dbReference type="InterPro" id="IPR004046">
    <property type="entry name" value="GST_C"/>
</dbReference>
<protein>
    <recommendedName>
        <fullName evidence="2">glutathione transferase</fullName>
        <ecNumber evidence="2">2.5.1.18</ecNumber>
    </recommendedName>
</protein>
<dbReference type="Gene3D" id="3.40.30.10">
    <property type="entry name" value="Glutaredoxin"/>
    <property type="match status" value="1"/>
</dbReference>
<dbReference type="PANTHER" id="PTHR44051:SF9">
    <property type="entry name" value="GLUTATHIONE S-TRANSFERASE 1"/>
    <property type="match status" value="1"/>
</dbReference>
<dbReference type="RefSeq" id="XP_014567653.1">
    <property type="nucleotide sequence ID" value="XM_014712167.1"/>
</dbReference>
<evidence type="ECO:0000256" key="2">
    <source>
        <dbReference type="ARBA" id="ARBA00012452"/>
    </source>
</evidence>
<feature type="domain" description="GST N-terminal" evidence="5">
    <location>
        <begin position="1"/>
        <end position="82"/>
    </location>
</feature>
<dbReference type="FunFam" id="3.40.30.10:FF:000156">
    <property type="entry name" value="Glutathione S-transferase 1"/>
    <property type="match status" value="1"/>
</dbReference>
<dbReference type="Pfam" id="PF13409">
    <property type="entry name" value="GST_N_2"/>
    <property type="match status" value="1"/>
</dbReference>
<evidence type="ECO:0000259" key="5">
    <source>
        <dbReference type="PROSITE" id="PS50404"/>
    </source>
</evidence>
<comment type="similarity">
    <text evidence="1">Belongs to the GST superfamily.</text>
</comment>
<gene>
    <name evidence="6" type="primary">Mo05215</name>
    <name evidence="6" type="ORF">E5Q_05215</name>
</gene>
<comment type="catalytic activity">
    <reaction evidence="4">
        <text>RX + glutathione = an S-substituted glutathione + a halide anion + H(+)</text>
        <dbReference type="Rhea" id="RHEA:16437"/>
        <dbReference type="ChEBI" id="CHEBI:15378"/>
        <dbReference type="ChEBI" id="CHEBI:16042"/>
        <dbReference type="ChEBI" id="CHEBI:17792"/>
        <dbReference type="ChEBI" id="CHEBI:57925"/>
        <dbReference type="ChEBI" id="CHEBI:90779"/>
        <dbReference type="EC" id="2.5.1.18"/>
    </reaction>
</comment>
<dbReference type="InterPro" id="IPR040079">
    <property type="entry name" value="Glutathione_S-Trfase"/>
</dbReference>
<reference evidence="6 7" key="1">
    <citation type="journal article" date="2011" name="J. Gen. Appl. Microbiol.">
        <title>Draft genome sequencing of the enigmatic basidiomycete Mixia osmundae.</title>
        <authorList>
            <person name="Nishida H."/>
            <person name="Nagatsuka Y."/>
            <person name="Sugiyama J."/>
        </authorList>
    </citation>
    <scope>NUCLEOTIDE SEQUENCE [LARGE SCALE GENOMIC DNA]</scope>
    <source>
        <strain evidence="7">CBS 9802 / IAM 14324 / JCM 22182 / KY 12970</strain>
    </source>
</reference>
<dbReference type="OMA" id="YADYVFW"/>
<dbReference type="SFLD" id="SFLDG01150">
    <property type="entry name" value="Main.1:_Beta-like"/>
    <property type="match status" value="1"/>
</dbReference>
<dbReference type="InterPro" id="IPR036249">
    <property type="entry name" value="Thioredoxin-like_sf"/>
</dbReference>
<dbReference type="Gene3D" id="1.20.1050.10">
    <property type="match status" value="1"/>
</dbReference>
<dbReference type="GO" id="GO:0005737">
    <property type="term" value="C:cytoplasm"/>
    <property type="evidence" value="ECO:0007669"/>
    <property type="project" value="UniProtKB-ARBA"/>
</dbReference>
<proteinExistence type="inferred from homology"/>
<dbReference type="InterPro" id="IPR004045">
    <property type="entry name" value="Glutathione_S-Trfase_N"/>
</dbReference>
<evidence type="ECO:0000313" key="6">
    <source>
        <dbReference type="EMBL" id="GAA98528.1"/>
    </source>
</evidence>
<dbReference type="FunCoup" id="G7E6R8">
    <property type="interactions" value="241"/>
</dbReference>
<dbReference type="GO" id="GO:0004602">
    <property type="term" value="F:glutathione peroxidase activity"/>
    <property type="evidence" value="ECO:0007669"/>
    <property type="project" value="UniProtKB-ARBA"/>
</dbReference>
<dbReference type="EC" id="2.5.1.18" evidence="2"/>
<dbReference type="InterPro" id="IPR036282">
    <property type="entry name" value="Glutathione-S-Trfase_C_sf"/>
</dbReference>
<dbReference type="Proteomes" id="UP000009131">
    <property type="component" value="Unassembled WGS sequence"/>
</dbReference>
<dbReference type="PROSITE" id="PS50404">
    <property type="entry name" value="GST_NTER"/>
    <property type="match status" value="1"/>
</dbReference>